<protein>
    <recommendedName>
        <fullName evidence="3">Transposase</fullName>
    </recommendedName>
</protein>
<name>A0ABN8LWZ7_9CNID</name>
<keyword evidence="2" id="KW-1185">Reference proteome</keyword>
<reference evidence="1 2" key="1">
    <citation type="submission" date="2022-05" db="EMBL/GenBank/DDBJ databases">
        <authorList>
            <consortium name="Genoscope - CEA"/>
            <person name="William W."/>
        </authorList>
    </citation>
    <scope>NUCLEOTIDE SEQUENCE [LARGE SCALE GENOMIC DNA]</scope>
</reference>
<dbReference type="EMBL" id="CALNXI010000196">
    <property type="protein sequence ID" value="CAH3021823.1"/>
    <property type="molecule type" value="Genomic_DNA"/>
</dbReference>
<gene>
    <name evidence="1" type="ORF">PEVE_00012917</name>
</gene>
<evidence type="ECO:0008006" key="3">
    <source>
        <dbReference type="Google" id="ProtNLM"/>
    </source>
</evidence>
<evidence type="ECO:0000313" key="2">
    <source>
        <dbReference type="Proteomes" id="UP001159427"/>
    </source>
</evidence>
<dbReference type="Proteomes" id="UP001159427">
    <property type="component" value="Unassembled WGS sequence"/>
</dbReference>
<sequence length="173" mass="19928">WIKLFKCVFIVIGEGGHILHWKITRGESFEEVRDIFIHLKERLQARGVVIDNCCKWKSSLTAIFPDVDIRLDLFHAVQRFLKTVPVGARIGSGIAKEYGLVFRRPSDLGEKRNQPTADKEKMLKNLAGFELKWSTKRWNGNIILNAEGRKEGFTVKTHIERMSKRHSGPVFNL</sequence>
<organism evidence="1 2">
    <name type="scientific">Porites evermanni</name>
    <dbReference type="NCBI Taxonomy" id="104178"/>
    <lineage>
        <taxon>Eukaryota</taxon>
        <taxon>Metazoa</taxon>
        <taxon>Cnidaria</taxon>
        <taxon>Anthozoa</taxon>
        <taxon>Hexacorallia</taxon>
        <taxon>Scleractinia</taxon>
        <taxon>Fungiina</taxon>
        <taxon>Poritidae</taxon>
        <taxon>Porites</taxon>
    </lineage>
</organism>
<accession>A0ABN8LWZ7</accession>
<proteinExistence type="predicted"/>
<comment type="caution">
    <text evidence="1">The sequence shown here is derived from an EMBL/GenBank/DDBJ whole genome shotgun (WGS) entry which is preliminary data.</text>
</comment>
<feature type="non-terminal residue" evidence="1">
    <location>
        <position position="1"/>
    </location>
</feature>
<evidence type="ECO:0000313" key="1">
    <source>
        <dbReference type="EMBL" id="CAH3021823.1"/>
    </source>
</evidence>